<evidence type="ECO:0000256" key="1">
    <source>
        <dbReference type="SAM" id="MobiDB-lite"/>
    </source>
</evidence>
<feature type="compositionally biased region" description="Low complexity" evidence="1">
    <location>
        <begin position="199"/>
        <end position="208"/>
    </location>
</feature>
<feature type="region of interest" description="Disordered" evidence="1">
    <location>
        <begin position="186"/>
        <end position="230"/>
    </location>
</feature>
<dbReference type="SUPFAM" id="SSF74853">
    <property type="entry name" value="Lamin A/C globular tail domain"/>
    <property type="match status" value="4"/>
</dbReference>
<dbReference type="InterPro" id="IPR001322">
    <property type="entry name" value="Lamin_tail_dom"/>
</dbReference>
<feature type="domain" description="LTD" evidence="3">
    <location>
        <begin position="73"/>
        <end position="179"/>
    </location>
</feature>
<feature type="domain" description="LTD" evidence="3">
    <location>
        <begin position="484"/>
        <end position="595"/>
    </location>
</feature>
<feature type="transmembrane region" description="Helical" evidence="2">
    <location>
        <begin position="1008"/>
        <end position="1029"/>
    </location>
</feature>
<evidence type="ECO:0000313" key="5">
    <source>
        <dbReference type="Proteomes" id="UP000261324"/>
    </source>
</evidence>
<organism evidence="4 5">
    <name type="scientific">Dorea formicigenerans</name>
    <dbReference type="NCBI Taxonomy" id="39486"/>
    <lineage>
        <taxon>Bacteria</taxon>
        <taxon>Bacillati</taxon>
        <taxon>Bacillota</taxon>
        <taxon>Clostridia</taxon>
        <taxon>Lachnospirales</taxon>
        <taxon>Lachnospiraceae</taxon>
        <taxon>Dorea</taxon>
    </lineage>
</organism>
<proteinExistence type="predicted"/>
<dbReference type="PANTHER" id="PTHR37397">
    <property type="entry name" value="SI:CH211-183D21.1"/>
    <property type="match status" value="1"/>
</dbReference>
<dbReference type="PANTHER" id="PTHR37397:SF1">
    <property type="entry name" value="LTD DOMAIN-CONTAINING PROTEIN"/>
    <property type="match status" value="1"/>
</dbReference>
<feature type="transmembrane region" description="Helical" evidence="2">
    <location>
        <begin position="16"/>
        <end position="35"/>
    </location>
</feature>
<keyword evidence="2" id="KW-0812">Transmembrane</keyword>
<keyword evidence="2" id="KW-0472">Membrane</keyword>
<keyword evidence="2" id="KW-1133">Transmembrane helix</keyword>
<dbReference type="AlphaFoldDB" id="A0A3E4PUR7"/>
<comment type="caution">
    <text evidence="4">The sequence shown here is derived from an EMBL/GenBank/DDBJ whole genome shotgun (WGS) entry which is preliminary data.</text>
</comment>
<name>A0A3E4PUR7_9FIRM</name>
<gene>
    <name evidence="4" type="ORF">DXC93_07275</name>
</gene>
<dbReference type="Gene3D" id="2.60.40.1260">
    <property type="entry name" value="Lamin Tail domain"/>
    <property type="match status" value="4"/>
</dbReference>
<feature type="domain" description="LTD" evidence="3">
    <location>
        <begin position="214"/>
        <end position="331"/>
    </location>
</feature>
<dbReference type="Proteomes" id="UP000261324">
    <property type="component" value="Unassembled WGS sequence"/>
</dbReference>
<dbReference type="EMBL" id="QSRA01000008">
    <property type="protein sequence ID" value="RGK83792.1"/>
    <property type="molecule type" value="Genomic_DNA"/>
</dbReference>
<feature type="compositionally biased region" description="Low complexity" evidence="1">
    <location>
        <begin position="966"/>
        <end position="982"/>
    </location>
</feature>
<feature type="compositionally biased region" description="Polar residues" evidence="1">
    <location>
        <begin position="186"/>
        <end position="197"/>
    </location>
</feature>
<protein>
    <recommendedName>
        <fullName evidence="3">LTD domain-containing protein</fullName>
    </recommendedName>
</protein>
<evidence type="ECO:0000313" key="4">
    <source>
        <dbReference type="EMBL" id="RGK83792.1"/>
    </source>
</evidence>
<evidence type="ECO:0000259" key="3">
    <source>
        <dbReference type="PROSITE" id="PS51841"/>
    </source>
</evidence>
<dbReference type="InterPro" id="IPR036415">
    <property type="entry name" value="Lamin_tail_dom_sf"/>
</dbReference>
<dbReference type="Pfam" id="PF00932">
    <property type="entry name" value="LTD"/>
    <property type="match status" value="4"/>
</dbReference>
<evidence type="ECO:0000256" key="2">
    <source>
        <dbReference type="SAM" id="Phobius"/>
    </source>
</evidence>
<dbReference type="PROSITE" id="PS51841">
    <property type="entry name" value="LTD"/>
    <property type="match status" value="4"/>
</dbReference>
<dbReference type="SUPFAM" id="SSF50956">
    <property type="entry name" value="Thermostable phytase (3-phytase)"/>
    <property type="match status" value="1"/>
</dbReference>
<feature type="compositionally biased region" description="Polar residues" evidence="1">
    <location>
        <begin position="987"/>
        <end position="1005"/>
    </location>
</feature>
<feature type="region of interest" description="Disordered" evidence="1">
    <location>
        <begin position="944"/>
        <end position="1005"/>
    </location>
</feature>
<reference evidence="4 5" key="1">
    <citation type="submission" date="2018-08" db="EMBL/GenBank/DDBJ databases">
        <title>A genome reference for cultivated species of the human gut microbiota.</title>
        <authorList>
            <person name="Zou Y."/>
            <person name="Xue W."/>
            <person name="Luo G."/>
        </authorList>
    </citation>
    <scope>NUCLEOTIDE SEQUENCE [LARGE SCALE GENOMIC DNA]</scope>
    <source>
        <strain evidence="4 5">TF09-3</strain>
    </source>
</reference>
<feature type="domain" description="LTD" evidence="3">
    <location>
        <begin position="360"/>
        <end position="466"/>
    </location>
</feature>
<accession>A0A3E4PUR7</accession>
<sequence>MNYGWDRIDRYFTRNWLWILHYPSNIIINGLLTILDSFTRRIIMKRAVRMLCTFLSATMLVPLQALGADIVSKPQAGQPSIVINEVESDAPNKGNDWVEITNIGTEAVDISGWYLTDDKGEERKTEGKTTPLAKGTILEPGAFLVLEETKNFDFGFGKVDTAILYDAASTEIDSYAYTSVAAGTWSRQTDGNFSDAESTPGTANAAPTAPEPSKPEQTEPSAKPSLVLNEINSSPDDWMELMNTGAETLDISGFELRDNSDDHRWRFPDGSTIAAGKLMVVDAKSNGLVYDDQTKSFADGTFEEAIGIGSGDSIRLYDKGGKLLDEYSWTEHASYDGDPAKASYGRYPDGTGEFRLTQETKGTANAYYAPTVVINEVESNGDTTDWVEIMNIGTQAVDISGWYLLDNDPVGHKGDVTPVADGTTLEPSALYVFDQNKDFTFGLGKDDKAVIYDAGGSIVAEYAWEAHANGVYARIPDGTGEFQDFATATKNKKNKVMNPVVINEVQSNDPSGGPDWVELANPTADELSISGLVLKDNKDKDPYTIPEGTTIPANGYLVIYQDDSGATGFGFGLGKGDSVRLFEDGEQIAATTWPDGSHTNPTWGLYPDVNGNSYRNTLEATPGAANKFAGIPDVIAWPGSDQVRIFDTTPTFLEDSSGLDFANGKLYAVDNGTATFWVMDVAKDGTLTFADGFEQGKRVCFQKDSDNEKAKGPDAEGITVDGSGMVYLASERDNSSKGVNYDTILMVNPSESGTRLVARKQWDLTATLPKVSANMGVEAVEWVANSDVKGKLIDQNTGSAFDAAKYPNAVAGGVFFVALEDNGHVYAYILNEDETVVQIADIDSKLGGAMALDYDTYEKKLWVAADDGYGNRMAQITLNGTENPEIVHVLPAAGVDATANNEGFAIADASYTVNGQRPAYRFCDGVTSGALTIGSINCRYCGTEQPDPSEPIDPGKPDNPKPSEPTRPSTPTEKPTTPSKRPAVPSAGTSVSTEKTTNVPKTGDSSTMGVLITLAVLSVAVCFATLLILRNQKKKH</sequence>